<accession>A0A158JFV5</accession>
<dbReference type="RefSeq" id="WP_062091971.1">
    <property type="nucleotide sequence ID" value="NZ_FCOK02000087.1"/>
</dbReference>
<dbReference type="OrthoDB" id="9802752at2"/>
<reference evidence="2 3" key="1">
    <citation type="submission" date="2016-01" db="EMBL/GenBank/DDBJ databases">
        <authorList>
            <person name="Oliw E.H."/>
        </authorList>
    </citation>
    <scope>NUCLEOTIDE SEQUENCE [LARGE SCALE GENOMIC DNA]</scope>
    <source>
        <strain evidence="2">LMG 27134</strain>
    </source>
</reference>
<dbReference type="Pfam" id="PF02661">
    <property type="entry name" value="Fic"/>
    <property type="match status" value="1"/>
</dbReference>
<evidence type="ECO:0000313" key="3">
    <source>
        <dbReference type="Proteomes" id="UP000054683"/>
    </source>
</evidence>
<dbReference type="InterPro" id="IPR036597">
    <property type="entry name" value="Fido-like_dom_sf"/>
</dbReference>
<dbReference type="InterPro" id="IPR006440">
    <property type="entry name" value="Doc"/>
</dbReference>
<feature type="domain" description="Fido" evidence="1">
    <location>
        <begin position="2"/>
        <end position="118"/>
    </location>
</feature>
<dbReference type="PANTHER" id="PTHR39426:SF1">
    <property type="entry name" value="HOMOLOGY TO DEATH-ON-CURING PROTEIN OF PHAGE P1"/>
    <property type="match status" value="1"/>
</dbReference>
<organism evidence="2 3">
    <name type="scientific">Caballeronia udeis</name>
    <dbReference type="NCBI Taxonomy" id="1232866"/>
    <lineage>
        <taxon>Bacteria</taxon>
        <taxon>Pseudomonadati</taxon>
        <taxon>Pseudomonadota</taxon>
        <taxon>Betaproteobacteria</taxon>
        <taxon>Burkholderiales</taxon>
        <taxon>Burkholderiaceae</taxon>
        <taxon>Caballeronia</taxon>
    </lineage>
</organism>
<proteinExistence type="predicted"/>
<dbReference type="EMBL" id="FCOK02000087">
    <property type="protein sequence ID" value="SAL67752.1"/>
    <property type="molecule type" value="Genomic_DNA"/>
</dbReference>
<dbReference type="PANTHER" id="PTHR39426">
    <property type="entry name" value="HOMOLOGY TO DEATH-ON-CURING PROTEIN OF PHAGE P1"/>
    <property type="match status" value="1"/>
</dbReference>
<dbReference type="AlphaFoldDB" id="A0A158JFV5"/>
<dbReference type="InterPro" id="IPR053737">
    <property type="entry name" value="Type_II_TA_Toxin"/>
</dbReference>
<dbReference type="GO" id="GO:0016301">
    <property type="term" value="F:kinase activity"/>
    <property type="evidence" value="ECO:0007669"/>
    <property type="project" value="InterPro"/>
</dbReference>
<gene>
    <name evidence="2" type="ORF">AWB69_07850</name>
</gene>
<evidence type="ECO:0000313" key="2">
    <source>
        <dbReference type="EMBL" id="SAL67752.1"/>
    </source>
</evidence>
<dbReference type="InterPro" id="IPR003812">
    <property type="entry name" value="Fido"/>
</dbReference>
<name>A0A158JFV5_9BURK</name>
<evidence type="ECO:0000259" key="1">
    <source>
        <dbReference type="PROSITE" id="PS51459"/>
    </source>
</evidence>
<protein>
    <submittedName>
        <fullName evidence="2">Death-on-curing family protein</fullName>
    </submittedName>
</protein>
<dbReference type="PIRSF" id="PIRSF018297">
    <property type="entry name" value="Doc"/>
    <property type="match status" value="1"/>
</dbReference>
<dbReference type="SUPFAM" id="SSF140931">
    <property type="entry name" value="Fic-like"/>
    <property type="match status" value="1"/>
</dbReference>
<dbReference type="Proteomes" id="UP000054683">
    <property type="component" value="Unassembled WGS sequence"/>
</dbReference>
<dbReference type="PROSITE" id="PS51459">
    <property type="entry name" value="FIDO"/>
    <property type="match status" value="1"/>
</dbReference>
<dbReference type="Gene3D" id="1.20.120.1870">
    <property type="entry name" value="Fic/DOC protein, Fido domain"/>
    <property type="match status" value="1"/>
</dbReference>
<sequence length="122" mass="12997">MIDAQQVIEIHDLILQQEPGLAGGHGVGPLEGALARVASRMLYGQLSDVFDIAAMYAVALARGHVFNDANKRTALVTALTYLALQGYDVPRSDVLEDIMVDVAEGTLDESGLATLLFSIAIE</sequence>
<dbReference type="NCBIfam" id="TIGR01550">
    <property type="entry name" value="DOC_P1"/>
    <property type="match status" value="1"/>
</dbReference>